<accession>A0A5B8CSG9</accession>
<sequence length="261" mass="30134">MDTRRQELAEFLQAMRQRGSPEAFGFPSGSRRRTQGLRREEVAQLAGISATWYTWIEQAREVNVSPDALDRLATALKLSKSERSYLFDMADRRDPQGQQSEVDTAPDTLVTMLSQMQLPAYIMGRTWDILAWNPAAEDLFSGLLDIPWTDATRPNLMRFVFMSPIARLFVVNWEMRARRLVAEFRADCRSRLEEAEIKQLVIELSSSAEFSQFWKQHDVLERQGGLRAFQHPIHGLIQFQQVTLRPVEQEQLKLVLLQPLA</sequence>
<dbReference type="KEGG" id="mmec:FIU01_06755"/>
<evidence type="ECO:0000259" key="1">
    <source>
        <dbReference type="SMART" id="SM00530"/>
    </source>
</evidence>
<evidence type="ECO:0000313" key="2">
    <source>
        <dbReference type="EMBL" id="QDC44252.1"/>
    </source>
</evidence>
<feature type="domain" description="HTH cro/C1-type" evidence="1">
    <location>
        <begin position="7"/>
        <end position="83"/>
    </location>
</feature>
<dbReference type="PANTHER" id="PTHR35010">
    <property type="entry name" value="BLL4672 PROTEIN-RELATED"/>
    <property type="match status" value="1"/>
</dbReference>
<dbReference type="CDD" id="cd00093">
    <property type="entry name" value="HTH_XRE"/>
    <property type="match status" value="1"/>
</dbReference>
<dbReference type="Pfam" id="PF17765">
    <property type="entry name" value="MLTR_LBD"/>
    <property type="match status" value="1"/>
</dbReference>
<dbReference type="InterPro" id="IPR041413">
    <property type="entry name" value="MLTR_LBD"/>
</dbReference>
<gene>
    <name evidence="2" type="ORF">FIU01_06755</name>
</gene>
<dbReference type="RefSeq" id="WP_140003584.1">
    <property type="nucleotide sequence ID" value="NZ_CP040946.1"/>
</dbReference>
<proteinExistence type="predicted"/>
<dbReference type="PANTHER" id="PTHR35010:SF2">
    <property type="entry name" value="BLL4672 PROTEIN"/>
    <property type="match status" value="1"/>
</dbReference>
<dbReference type="SMART" id="SM00530">
    <property type="entry name" value="HTH_XRE"/>
    <property type="match status" value="1"/>
</dbReference>
<organism evidence="2 3">
    <name type="scientific">Methylophilus medardicus</name>
    <dbReference type="NCBI Taxonomy" id="2588534"/>
    <lineage>
        <taxon>Bacteria</taxon>
        <taxon>Pseudomonadati</taxon>
        <taxon>Pseudomonadota</taxon>
        <taxon>Betaproteobacteria</taxon>
        <taxon>Nitrosomonadales</taxon>
        <taxon>Methylophilaceae</taxon>
        <taxon>Methylophilus</taxon>
    </lineage>
</organism>
<dbReference type="GO" id="GO:0003677">
    <property type="term" value="F:DNA binding"/>
    <property type="evidence" value="ECO:0007669"/>
    <property type="project" value="InterPro"/>
</dbReference>
<dbReference type="SUPFAM" id="SSF47413">
    <property type="entry name" value="lambda repressor-like DNA-binding domains"/>
    <property type="match status" value="1"/>
</dbReference>
<dbReference type="EMBL" id="CP040946">
    <property type="protein sequence ID" value="QDC44252.1"/>
    <property type="molecule type" value="Genomic_DNA"/>
</dbReference>
<dbReference type="InterPro" id="IPR001387">
    <property type="entry name" value="Cro/C1-type_HTH"/>
</dbReference>
<name>A0A5B8CSG9_9PROT</name>
<evidence type="ECO:0000313" key="3">
    <source>
        <dbReference type="Proteomes" id="UP000311008"/>
    </source>
</evidence>
<reference evidence="3" key="1">
    <citation type="journal article" date="2019" name="ISME J.">
        <title>Evolution in action: habitat transition from sediment to the pelagial leads to genome streamlining in Methylophilaceae.</title>
        <authorList>
            <person name="Salcher M."/>
            <person name="Schaefle D."/>
            <person name="Kaspar M."/>
            <person name="Neuenschwander S.M."/>
            <person name="Ghai R."/>
        </authorList>
    </citation>
    <scope>NUCLEOTIDE SEQUENCE [LARGE SCALE GENOMIC DNA]</scope>
    <source>
        <strain evidence="3">MMS-M-51</strain>
    </source>
</reference>
<keyword evidence="3" id="KW-1185">Reference proteome</keyword>
<dbReference type="InterPro" id="IPR010982">
    <property type="entry name" value="Lambda_DNA-bd_dom_sf"/>
</dbReference>
<dbReference type="Gene3D" id="1.10.260.40">
    <property type="entry name" value="lambda repressor-like DNA-binding domains"/>
    <property type="match status" value="1"/>
</dbReference>
<dbReference type="AlphaFoldDB" id="A0A5B8CSG9"/>
<dbReference type="Pfam" id="PF13560">
    <property type="entry name" value="HTH_31"/>
    <property type="match status" value="1"/>
</dbReference>
<dbReference type="Gene3D" id="3.30.450.180">
    <property type="match status" value="1"/>
</dbReference>
<dbReference type="Proteomes" id="UP000311008">
    <property type="component" value="Chromosome"/>
</dbReference>
<dbReference type="OrthoDB" id="5346389at2"/>
<protein>
    <submittedName>
        <fullName evidence="2">Helix-turn-helix domain-containing protein</fullName>
    </submittedName>
</protein>